<evidence type="ECO:0000313" key="5">
    <source>
        <dbReference type="Proteomes" id="UP001221150"/>
    </source>
</evidence>
<accession>A0ABT6A9C1</accession>
<dbReference type="Proteomes" id="UP001221150">
    <property type="component" value="Unassembled WGS sequence"/>
</dbReference>
<reference evidence="4 5" key="1">
    <citation type="submission" date="2023-03" db="EMBL/GenBank/DDBJ databases">
        <title>Draft genome sequence of Streptomyces sp. K1PA1 isolated from peat swamp forest in Thailand.</title>
        <authorList>
            <person name="Klaysubun C."/>
            <person name="Duangmal K."/>
        </authorList>
    </citation>
    <scope>NUCLEOTIDE SEQUENCE [LARGE SCALE GENOMIC DNA]</scope>
    <source>
        <strain evidence="4 5">K1PA1</strain>
    </source>
</reference>
<keyword evidence="5" id="KW-1185">Reference proteome</keyword>
<evidence type="ECO:0000313" key="4">
    <source>
        <dbReference type="EMBL" id="MDF3301255.1"/>
    </source>
</evidence>
<organism evidence="4 5">
    <name type="scientific">Streptomyces tropicalis</name>
    <dbReference type="NCBI Taxonomy" id="3034234"/>
    <lineage>
        <taxon>Bacteria</taxon>
        <taxon>Bacillati</taxon>
        <taxon>Actinomycetota</taxon>
        <taxon>Actinomycetes</taxon>
        <taxon>Kitasatosporales</taxon>
        <taxon>Streptomycetaceae</taxon>
        <taxon>Streptomyces</taxon>
    </lineage>
</organism>
<dbReference type="EMBL" id="JARJBB010000012">
    <property type="protein sequence ID" value="MDF3301255.1"/>
    <property type="molecule type" value="Genomic_DNA"/>
</dbReference>
<feature type="region of interest" description="Disordered" evidence="2">
    <location>
        <begin position="1"/>
        <end position="29"/>
    </location>
</feature>
<dbReference type="PANTHER" id="PTHR35526">
    <property type="entry name" value="ANTI-SIGMA-F FACTOR RSBW-RELATED"/>
    <property type="match status" value="1"/>
</dbReference>
<dbReference type="RefSeq" id="WP_276110820.1">
    <property type="nucleotide sequence ID" value="NZ_JARJBB010000012.1"/>
</dbReference>
<evidence type="ECO:0000259" key="3">
    <source>
        <dbReference type="Pfam" id="PF13581"/>
    </source>
</evidence>
<keyword evidence="4" id="KW-0547">Nucleotide-binding</keyword>
<proteinExistence type="predicted"/>
<dbReference type="InterPro" id="IPR003594">
    <property type="entry name" value="HATPase_dom"/>
</dbReference>
<dbReference type="SUPFAM" id="SSF55874">
    <property type="entry name" value="ATPase domain of HSP90 chaperone/DNA topoisomerase II/histidine kinase"/>
    <property type="match status" value="1"/>
</dbReference>
<evidence type="ECO:0000256" key="2">
    <source>
        <dbReference type="SAM" id="MobiDB-lite"/>
    </source>
</evidence>
<keyword evidence="1" id="KW-0418">Kinase</keyword>
<dbReference type="Gene3D" id="3.30.565.10">
    <property type="entry name" value="Histidine kinase-like ATPase, C-terminal domain"/>
    <property type="match status" value="1"/>
</dbReference>
<keyword evidence="4" id="KW-0067">ATP-binding</keyword>
<gene>
    <name evidence="4" type="ORF">P3H78_22030</name>
</gene>
<sequence>MCERHRTHPVVTEPHAETRAPGPAGTCRPADARREVERAIDACCRAARTRCDAHAVEDAQLVVSELTTNAILHGGGVTDFHVDVVGHGVRVCVSDASDRLPVTRPPVDPRGRRRVDGRGWPIVCRLARDVQVSDLPSGGKCITAVLPLF</sequence>
<feature type="domain" description="Histidine kinase/HSP90-like ATPase" evidence="3">
    <location>
        <begin position="34"/>
        <end position="144"/>
    </location>
</feature>
<keyword evidence="1" id="KW-0808">Transferase</keyword>
<dbReference type="Pfam" id="PF13581">
    <property type="entry name" value="HATPase_c_2"/>
    <property type="match status" value="1"/>
</dbReference>
<name>A0ABT6A9C1_9ACTN</name>
<protein>
    <submittedName>
        <fullName evidence="4">ATP-binding protein</fullName>
    </submittedName>
</protein>
<dbReference type="GO" id="GO:0005524">
    <property type="term" value="F:ATP binding"/>
    <property type="evidence" value="ECO:0007669"/>
    <property type="project" value="UniProtKB-KW"/>
</dbReference>
<dbReference type="InterPro" id="IPR050267">
    <property type="entry name" value="Anti-sigma-factor_SerPK"/>
</dbReference>
<dbReference type="CDD" id="cd16936">
    <property type="entry name" value="HATPase_RsbW-like"/>
    <property type="match status" value="1"/>
</dbReference>
<evidence type="ECO:0000256" key="1">
    <source>
        <dbReference type="ARBA" id="ARBA00022527"/>
    </source>
</evidence>
<keyword evidence="1" id="KW-0723">Serine/threonine-protein kinase</keyword>
<comment type="caution">
    <text evidence="4">The sequence shown here is derived from an EMBL/GenBank/DDBJ whole genome shotgun (WGS) entry which is preliminary data.</text>
</comment>
<dbReference type="InterPro" id="IPR036890">
    <property type="entry name" value="HATPase_C_sf"/>
</dbReference>
<dbReference type="PANTHER" id="PTHR35526:SF3">
    <property type="entry name" value="ANTI-SIGMA-F FACTOR RSBW"/>
    <property type="match status" value="1"/>
</dbReference>